<dbReference type="STRING" id="2282107.A0A286UK18"/>
<dbReference type="SUPFAM" id="SSF50978">
    <property type="entry name" value="WD40 repeat-like"/>
    <property type="match status" value="2"/>
</dbReference>
<evidence type="ECO:0000256" key="2">
    <source>
        <dbReference type="ARBA" id="ARBA00022737"/>
    </source>
</evidence>
<dbReference type="InterPro" id="IPR019775">
    <property type="entry name" value="WD40_repeat_CS"/>
</dbReference>
<feature type="repeat" description="WD" evidence="3">
    <location>
        <begin position="471"/>
        <end position="512"/>
    </location>
</feature>
<gene>
    <name evidence="4" type="ORF">PNOK_0489700</name>
</gene>
<name>A0A286UK18_9AGAM</name>
<evidence type="ECO:0000256" key="3">
    <source>
        <dbReference type="PROSITE-ProRule" id="PRU00221"/>
    </source>
</evidence>
<evidence type="ECO:0000256" key="1">
    <source>
        <dbReference type="ARBA" id="ARBA00022574"/>
    </source>
</evidence>
<dbReference type="PROSITE" id="PS50294">
    <property type="entry name" value="WD_REPEATS_REGION"/>
    <property type="match status" value="8"/>
</dbReference>
<proteinExistence type="predicted"/>
<comment type="caution">
    <text evidence="4">The sequence shown here is derived from an EMBL/GenBank/DDBJ whole genome shotgun (WGS) entry which is preliminary data.</text>
</comment>
<feature type="repeat" description="WD" evidence="3">
    <location>
        <begin position="760"/>
        <end position="801"/>
    </location>
</feature>
<sequence length="982" mass="110281">MLKYPSPSPAQLDIEQPRPQEIISQTLRHLVSHLLPNIILSSSNIPESFDNYEGTTRVTVGGNTISQDKKDQNTFKDISNILGIDLDKTSKLISRLQHSLMDEQDQTLQIHHISLYNDPAMCERILWSGNTEIEKINIVKECFELMGKYLQYNICGLESSYVHNKDVPNLDNRLKSSIPPFLRCICRDWAYHLRDIPYSQEICDQLRSFALKRLLFWFEVLSITGLFEDHAGPALLISINWIGNNDKRLTSFLQDSYKQASRFLEPISNSALHIYASLLPLTFEESLMSQHYIYHARTNFRLEYVGQKLHMPCIKTIKEEDSEISFLSFTNDGTRIISGRKDGSIHIKDSTNGKLIINPLKHTTRSKILSVVILSNPRYIISVTEGRYVGKWDMLTGYLVWEKRMIEKRADREDVIMRTEDDWSETKGNPMGIWSYSAAFSPNGKLVAFGSYEGEVDIWDVETGDCYGGSSEQHLMAVTSLSFSPDAKYLVSGSEDTKINVWDINKGEVEELGQHAESIRTIQFSPSGKSILSGSLDRTIRVWNISTKEMLFAITCYDAVEVAIFSPDGSHILAGGREWMSMWNIERRVVLSKTFPVDDCISRIAFTPDNSRFVSDGPSGIIQIWDASKDGITTRSFQQRNINSISVSPDSKRIASGSYDGTIYLWDVESGRAVSKLVYGRSIDSISYSPNDQNLIAFGCSEYKTVNVWNVTNVSLVEIGNHCVSTVVFSPDGKYIASGSFDNTICIWDIENRKLAVGPLNGHKDSVNSVAYSGDGKRLVSGSRDKTVRIWNSENGQLISTFEGHYSAVKTVAYSNDGLRIVSGSGDTTIIIWDGQSDGTVISRITAHERTVNSVCFSLDEKQIPSGSSDGTIGIWDATSGKPLSRPILGYEGVINSVALFPNGRHFVTSSRDGAIRIWESGNVCNDMSWDLRDDNWIVGNCGELLMWLPNDLRAYLCVPGCIAMFNLPFYFRLHPTRNPSF</sequence>
<dbReference type="CDD" id="cd00200">
    <property type="entry name" value="WD40"/>
    <property type="match status" value="1"/>
</dbReference>
<keyword evidence="2" id="KW-0677">Repeat</keyword>
<dbReference type="Proteomes" id="UP000217199">
    <property type="component" value="Unassembled WGS sequence"/>
</dbReference>
<feature type="repeat" description="WD" evidence="3">
    <location>
        <begin position="512"/>
        <end position="553"/>
    </location>
</feature>
<feature type="repeat" description="WD" evidence="3">
    <location>
        <begin position="635"/>
        <end position="676"/>
    </location>
</feature>
<evidence type="ECO:0000313" key="5">
    <source>
        <dbReference type="Proteomes" id="UP000217199"/>
    </source>
</evidence>
<dbReference type="EMBL" id="NBII01000004">
    <property type="protein sequence ID" value="PAV19963.1"/>
    <property type="molecule type" value="Genomic_DNA"/>
</dbReference>
<keyword evidence="5" id="KW-1185">Reference proteome</keyword>
<dbReference type="Pfam" id="PF00400">
    <property type="entry name" value="WD40"/>
    <property type="match status" value="10"/>
</dbReference>
<keyword evidence="1 3" id="KW-0853">WD repeat</keyword>
<dbReference type="InterPro" id="IPR001680">
    <property type="entry name" value="WD40_rpt"/>
</dbReference>
<dbReference type="InterPro" id="IPR020472">
    <property type="entry name" value="WD40_PAC1"/>
</dbReference>
<evidence type="ECO:0000313" key="4">
    <source>
        <dbReference type="EMBL" id="PAV19963.1"/>
    </source>
</evidence>
<feature type="repeat" description="WD" evidence="3">
    <location>
        <begin position="437"/>
        <end position="464"/>
    </location>
</feature>
<feature type="repeat" description="WD" evidence="3">
    <location>
        <begin position="845"/>
        <end position="886"/>
    </location>
</feature>
<dbReference type="InterPro" id="IPR015943">
    <property type="entry name" value="WD40/YVTN_repeat-like_dom_sf"/>
</dbReference>
<dbReference type="PROSITE" id="PS00678">
    <property type="entry name" value="WD_REPEATS_1"/>
    <property type="match status" value="5"/>
</dbReference>
<dbReference type="Gene3D" id="2.130.10.10">
    <property type="entry name" value="YVTN repeat-like/Quinoprotein amine dehydrogenase"/>
    <property type="match status" value="5"/>
</dbReference>
<feature type="repeat" description="WD" evidence="3">
    <location>
        <begin position="802"/>
        <end position="843"/>
    </location>
</feature>
<dbReference type="AlphaFoldDB" id="A0A286UK18"/>
<dbReference type="PRINTS" id="PR00320">
    <property type="entry name" value="GPROTEINBRPT"/>
</dbReference>
<dbReference type="OrthoDB" id="2343029at2759"/>
<feature type="repeat" description="WD" evidence="3">
    <location>
        <begin position="724"/>
        <end position="758"/>
    </location>
</feature>
<dbReference type="InterPro" id="IPR036322">
    <property type="entry name" value="WD40_repeat_dom_sf"/>
</dbReference>
<feature type="repeat" description="WD" evidence="3">
    <location>
        <begin position="601"/>
        <end position="635"/>
    </location>
</feature>
<organism evidence="4 5">
    <name type="scientific">Pyrrhoderma noxium</name>
    <dbReference type="NCBI Taxonomy" id="2282107"/>
    <lineage>
        <taxon>Eukaryota</taxon>
        <taxon>Fungi</taxon>
        <taxon>Dikarya</taxon>
        <taxon>Basidiomycota</taxon>
        <taxon>Agaricomycotina</taxon>
        <taxon>Agaricomycetes</taxon>
        <taxon>Hymenochaetales</taxon>
        <taxon>Hymenochaetaceae</taxon>
        <taxon>Pyrrhoderma</taxon>
    </lineage>
</organism>
<dbReference type="InterPro" id="IPR050349">
    <property type="entry name" value="WD_LIS1/nudF_dynein_reg"/>
</dbReference>
<accession>A0A286UK18</accession>
<dbReference type="PANTHER" id="PTHR44129">
    <property type="entry name" value="WD REPEAT-CONTAINING PROTEIN POP1"/>
    <property type="match status" value="1"/>
</dbReference>
<feature type="repeat" description="WD" evidence="3">
    <location>
        <begin position="888"/>
        <end position="920"/>
    </location>
</feature>
<dbReference type="PROSITE" id="PS50082">
    <property type="entry name" value="WD_REPEATS_2"/>
    <property type="match status" value="10"/>
</dbReference>
<protein>
    <submittedName>
        <fullName evidence="4">WD40 domain containing protein</fullName>
    </submittedName>
</protein>
<dbReference type="SMART" id="SM00320">
    <property type="entry name" value="WD40"/>
    <property type="match status" value="14"/>
</dbReference>
<dbReference type="InParanoid" id="A0A286UK18"/>
<reference evidence="4 5" key="1">
    <citation type="journal article" date="2017" name="Mol. Ecol.">
        <title>Comparative and population genomic landscape of Phellinus noxius: A hypervariable fungus causing root rot in trees.</title>
        <authorList>
            <person name="Chung C.L."/>
            <person name="Lee T.J."/>
            <person name="Akiba M."/>
            <person name="Lee H.H."/>
            <person name="Kuo T.H."/>
            <person name="Liu D."/>
            <person name="Ke H.M."/>
            <person name="Yokoi T."/>
            <person name="Roa M.B."/>
            <person name="Lu M.J."/>
            <person name="Chang Y.Y."/>
            <person name="Ann P.J."/>
            <person name="Tsai J.N."/>
            <person name="Chen C.Y."/>
            <person name="Tzean S.S."/>
            <person name="Ota Y."/>
            <person name="Hattori T."/>
            <person name="Sahashi N."/>
            <person name="Liou R.F."/>
            <person name="Kikuchi T."/>
            <person name="Tsai I.J."/>
        </authorList>
    </citation>
    <scope>NUCLEOTIDE SEQUENCE [LARGE SCALE GENOMIC DNA]</scope>
    <source>
        <strain evidence="4 5">FFPRI411160</strain>
    </source>
</reference>